<reference evidence="1 2" key="1">
    <citation type="journal article" date="2022" name="bioRxiv">
        <title>The genome of the oomycete Peronosclerospora sorghi, a cosmopolitan pathogen of maize and sorghum, is inflated with dispersed pseudogenes.</title>
        <authorList>
            <person name="Fletcher K."/>
            <person name="Martin F."/>
            <person name="Isakeit T."/>
            <person name="Cavanaugh K."/>
            <person name="Magill C."/>
            <person name="Michelmore R."/>
        </authorList>
    </citation>
    <scope>NUCLEOTIDE SEQUENCE [LARGE SCALE GENOMIC DNA]</scope>
    <source>
        <strain evidence="1">P6</strain>
    </source>
</reference>
<name>A0ACC0WTS8_9STRA</name>
<gene>
    <name evidence="1" type="ORF">PsorP6_001666</name>
</gene>
<accession>A0ACC0WTS8</accession>
<comment type="caution">
    <text evidence="1">The sequence shown here is derived from an EMBL/GenBank/DDBJ whole genome shotgun (WGS) entry which is preliminary data.</text>
</comment>
<dbReference type="EMBL" id="CM047580">
    <property type="protein sequence ID" value="KAI9921777.1"/>
    <property type="molecule type" value="Genomic_DNA"/>
</dbReference>
<proteinExistence type="predicted"/>
<sequence length="60" mass="6499">MADAAPAFPGERGGFGRGGRGVRGRGRAESKEWVPVSKLGRLVNEGKIGSPWKSWWHHDG</sequence>
<evidence type="ECO:0000313" key="2">
    <source>
        <dbReference type="Proteomes" id="UP001163321"/>
    </source>
</evidence>
<organism evidence="1 2">
    <name type="scientific">Peronosclerospora sorghi</name>
    <dbReference type="NCBI Taxonomy" id="230839"/>
    <lineage>
        <taxon>Eukaryota</taxon>
        <taxon>Sar</taxon>
        <taxon>Stramenopiles</taxon>
        <taxon>Oomycota</taxon>
        <taxon>Peronosporomycetes</taxon>
        <taxon>Peronosporales</taxon>
        <taxon>Peronosporaceae</taxon>
        <taxon>Peronosclerospora</taxon>
    </lineage>
</organism>
<dbReference type="Proteomes" id="UP001163321">
    <property type="component" value="Chromosome 1"/>
</dbReference>
<protein>
    <submittedName>
        <fullName evidence="1">Uncharacterized protein</fullName>
    </submittedName>
</protein>
<evidence type="ECO:0000313" key="1">
    <source>
        <dbReference type="EMBL" id="KAI9921777.1"/>
    </source>
</evidence>
<keyword evidence="2" id="KW-1185">Reference proteome</keyword>